<evidence type="ECO:0000256" key="6">
    <source>
        <dbReference type="ARBA" id="ARBA00045074"/>
    </source>
</evidence>
<dbReference type="Pfam" id="PF03328">
    <property type="entry name" value="HpcH_HpaI"/>
    <property type="match status" value="1"/>
</dbReference>
<keyword evidence="4" id="KW-0456">Lyase</keyword>
<dbReference type="InterPro" id="IPR040442">
    <property type="entry name" value="Pyrv_kinase-like_dom_sf"/>
</dbReference>
<dbReference type="InterPro" id="IPR015813">
    <property type="entry name" value="Pyrv/PenolPyrv_kinase-like_dom"/>
</dbReference>
<comment type="catalytic activity">
    <reaction evidence="6">
        <text>D-glyceraldehyde + pyruvate = 2-dehydro-3-deoxy-L-galactonate</text>
        <dbReference type="Rhea" id="RHEA:80055"/>
        <dbReference type="ChEBI" id="CHEBI:15361"/>
        <dbReference type="ChEBI" id="CHEBI:17378"/>
        <dbReference type="ChEBI" id="CHEBI:75545"/>
    </reaction>
</comment>
<organism evidence="9 10">
    <name type="scientific">Celeribacter marinus</name>
    <dbReference type="NCBI Taxonomy" id="1397108"/>
    <lineage>
        <taxon>Bacteria</taxon>
        <taxon>Pseudomonadati</taxon>
        <taxon>Pseudomonadota</taxon>
        <taxon>Alphaproteobacteria</taxon>
        <taxon>Rhodobacterales</taxon>
        <taxon>Roseobacteraceae</taxon>
        <taxon>Celeribacter</taxon>
    </lineage>
</organism>
<protein>
    <recommendedName>
        <fullName evidence="7">Hydroxypyruvate/pyruvate aldolase</fullName>
    </recommendedName>
</protein>
<dbReference type="OrthoDB" id="9802624at2"/>
<dbReference type="PANTHER" id="PTHR30502:SF0">
    <property type="entry name" value="PHOSPHOENOLPYRUVATE CARBOXYLASE FAMILY PROTEIN"/>
    <property type="match status" value="1"/>
</dbReference>
<name>A0A0P0ABN8_9RHOB</name>
<dbReference type="EMBL" id="CP012023">
    <property type="protein sequence ID" value="ALI56175.1"/>
    <property type="molecule type" value="Genomic_DNA"/>
</dbReference>
<reference evidence="9 10" key="1">
    <citation type="submission" date="2015-05" db="EMBL/GenBank/DDBJ databases">
        <authorList>
            <person name="Wang D.B."/>
            <person name="Wang M."/>
        </authorList>
    </citation>
    <scope>NUCLEOTIDE SEQUENCE [LARGE SCALE GENOMIC DNA]</scope>
    <source>
        <strain evidence="9 10">IMCC 12053</strain>
    </source>
</reference>
<dbReference type="GO" id="GO:0046872">
    <property type="term" value="F:metal ion binding"/>
    <property type="evidence" value="ECO:0007669"/>
    <property type="project" value="UniProtKB-KW"/>
</dbReference>
<evidence type="ECO:0000256" key="5">
    <source>
        <dbReference type="ARBA" id="ARBA00023317"/>
    </source>
</evidence>
<keyword evidence="3" id="KW-0479">Metal-binding</keyword>
<feature type="domain" description="HpcH/HpaI aldolase/citrate lyase" evidence="8">
    <location>
        <begin position="20"/>
        <end position="242"/>
    </location>
</feature>
<dbReference type="KEGG" id="cmar:IMCC12053_2228"/>
<evidence type="ECO:0000256" key="7">
    <source>
        <dbReference type="ARBA" id="ARBA00068169"/>
    </source>
</evidence>
<evidence type="ECO:0000259" key="8">
    <source>
        <dbReference type="Pfam" id="PF03328"/>
    </source>
</evidence>
<keyword evidence="10" id="KW-1185">Reference proteome</keyword>
<gene>
    <name evidence="9" type="ORF">IMCC12053_2228</name>
</gene>
<dbReference type="AlphaFoldDB" id="A0A0P0ABN8"/>
<evidence type="ECO:0000256" key="3">
    <source>
        <dbReference type="ARBA" id="ARBA00022723"/>
    </source>
</evidence>
<dbReference type="Gene3D" id="3.20.20.60">
    <property type="entry name" value="Phosphoenolpyruvate-binding domains"/>
    <property type="match status" value="1"/>
</dbReference>
<dbReference type="GO" id="GO:0005737">
    <property type="term" value="C:cytoplasm"/>
    <property type="evidence" value="ECO:0007669"/>
    <property type="project" value="TreeGrafter"/>
</dbReference>
<dbReference type="InterPro" id="IPR005000">
    <property type="entry name" value="Aldolase/citrate-lyase_domain"/>
</dbReference>
<dbReference type="GO" id="GO:0016832">
    <property type="term" value="F:aldehyde-lyase activity"/>
    <property type="evidence" value="ECO:0007669"/>
    <property type="project" value="TreeGrafter"/>
</dbReference>
<dbReference type="Proteomes" id="UP000064920">
    <property type="component" value="Chromosome"/>
</dbReference>
<proteinExistence type="inferred from homology"/>
<dbReference type="SUPFAM" id="SSF51621">
    <property type="entry name" value="Phosphoenolpyruvate/pyruvate domain"/>
    <property type="match status" value="1"/>
</dbReference>
<evidence type="ECO:0000256" key="4">
    <source>
        <dbReference type="ARBA" id="ARBA00023239"/>
    </source>
</evidence>
<dbReference type="STRING" id="1397108.IMCC12053_2228"/>
<evidence type="ECO:0000256" key="1">
    <source>
        <dbReference type="ARBA" id="ARBA00001968"/>
    </source>
</evidence>
<evidence type="ECO:0000256" key="2">
    <source>
        <dbReference type="ARBA" id="ARBA00005568"/>
    </source>
</evidence>
<dbReference type="RefSeq" id="WP_074906365.1">
    <property type="nucleotide sequence ID" value="NZ_CP012023.1"/>
</dbReference>
<comment type="cofactor">
    <cofactor evidence="1">
        <name>a divalent metal cation</name>
        <dbReference type="ChEBI" id="CHEBI:60240"/>
    </cofactor>
</comment>
<dbReference type="PANTHER" id="PTHR30502">
    <property type="entry name" value="2-KETO-3-DEOXY-L-RHAMNONATE ALDOLASE"/>
    <property type="match status" value="1"/>
</dbReference>
<evidence type="ECO:0000313" key="10">
    <source>
        <dbReference type="Proteomes" id="UP000064920"/>
    </source>
</evidence>
<accession>A0A0P0ABN8</accession>
<comment type="similarity">
    <text evidence="2">Belongs to the HpcH/HpaI aldolase family.</text>
</comment>
<dbReference type="InterPro" id="IPR050251">
    <property type="entry name" value="HpcH-HpaI_aldolase"/>
</dbReference>
<keyword evidence="5" id="KW-0670">Pyruvate</keyword>
<evidence type="ECO:0000313" key="9">
    <source>
        <dbReference type="EMBL" id="ALI56175.1"/>
    </source>
</evidence>
<dbReference type="FunFam" id="3.20.20.60:FF:000004">
    <property type="entry name" value="5-keto-4-deoxy-D-glucarate aldolase"/>
    <property type="match status" value="1"/>
</dbReference>
<dbReference type="PATRIC" id="fig|1397108.4.peg.2279"/>
<sequence>MSMDRVANPFKRAILAGQQQVGLWNTIRDPYIGEMLAGTGYDWILIDCEHTPRDLDNVLQMMQAMGRSNTAPVVRVTHMDAAEIKRVLDIGAQNILVPYVRDVAEAEAAAQSVAYPPRGIRGMGGATRANLFGEVDGYFAKARDEICLMVQVETKEALDDLEAIAAVDGIDAIFIGPADLAASMGYPGQLDHPVVVEAVTSGLKRIRAAGKPAGFLSVDQTMLDLAVAAGSVFTAVDIDSLLLKKAVTSRLSDVQKWKKG</sequence>